<feature type="transmembrane region" description="Helical" evidence="6">
    <location>
        <begin position="93"/>
        <end position="114"/>
    </location>
</feature>
<evidence type="ECO:0000256" key="2">
    <source>
        <dbReference type="ARBA" id="ARBA00022448"/>
    </source>
</evidence>
<evidence type="ECO:0000256" key="6">
    <source>
        <dbReference type="SAM" id="Phobius"/>
    </source>
</evidence>
<organism evidence="7 8">
    <name type="scientific">Aspergillus thermomutatus</name>
    <name type="common">Neosartorya pseudofischeri</name>
    <dbReference type="NCBI Taxonomy" id="41047"/>
    <lineage>
        <taxon>Eukaryota</taxon>
        <taxon>Fungi</taxon>
        <taxon>Dikarya</taxon>
        <taxon>Ascomycota</taxon>
        <taxon>Pezizomycotina</taxon>
        <taxon>Eurotiomycetes</taxon>
        <taxon>Eurotiomycetidae</taxon>
        <taxon>Eurotiales</taxon>
        <taxon>Aspergillaceae</taxon>
        <taxon>Aspergillus</taxon>
        <taxon>Aspergillus subgen. Fumigati</taxon>
    </lineage>
</organism>
<dbReference type="SUPFAM" id="SSF103473">
    <property type="entry name" value="MFS general substrate transporter"/>
    <property type="match status" value="1"/>
</dbReference>
<name>A0A397G0V5_ASPTH</name>
<reference evidence="7" key="1">
    <citation type="submission" date="2018-08" db="EMBL/GenBank/DDBJ databases">
        <title>Draft genome sequence of azole-resistant Aspergillus thermomutatus (Neosartorya pseudofischeri) strain HMR AF 39, isolated from a human nasal aspirate.</title>
        <authorList>
            <person name="Parent-Michaud M."/>
            <person name="Dufresne P.J."/>
            <person name="Fournier E."/>
            <person name="Martineau C."/>
            <person name="Moreira S."/>
            <person name="Perkins V."/>
            <person name="De Repentigny L."/>
            <person name="Dufresne S.F."/>
        </authorList>
    </citation>
    <scope>NUCLEOTIDE SEQUENCE [LARGE SCALE GENOMIC DNA]</scope>
    <source>
        <strain evidence="7">HMR AF 39</strain>
    </source>
</reference>
<keyword evidence="8" id="KW-1185">Reference proteome</keyword>
<dbReference type="GeneID" id="38124615"/>
<keyword evidence="3 6" id="KW-0812">Transmembrane</keyword>
<comment type="caution">
    <text evidence="7">The sequence shown here is derived from an EMBL/GenBank/DDBJ whole genome shotgun (WGS) entry which is preliminary data.</text>
</comment>
<dbReference type="PANTHER" id="PTHR43791:SF52">
    <property type="entry name" value="TRANSPORTER, PUTATIVE (AFU_ORTHOLOGUE AFUA_1G11820)-RELATED"/>
    <property type="match status" value="1"/>
</dbReference>
<dbReference type="EMBL" id="NKHU02000387">
    <property type="protein sequence ID" value="RHZ43699.1"/>
    <property type="molecule type" value="Genomic_DNA"/>
</dbReference>
<evidence type="ECO:0000256" key="5">
    <source>
        <dbReference type="ARBA" id="ARBA00023136"/>
    </source>
</evidence>
<evidence type="ECO:0000313" key="7">
    <source>
        <dbReference type="EMBL" id="RHZ43699.1"/>
    </source>
</evidence>
<evidence type="ECO:0000256" key="4">
    <source>
        <dbReference type="ARBA" id="ARBA00022989"/>
    </source>
</evidence>
<feature type="transmembrane region" description="Helical" evidence="6">
    <location>
        <begin position="61"/>
        <end position="81"/>
    </location>
</feature>
<dbReference type="PANTHER" id="PTHR43791">
    <property type="entry name" value="PERMEASE-RELATED"/>
    <property type="match status" value="1"/>
</dbReference>
<accession>A0A397G0V5</accession>
<feature type="transmembrane region" description="Helical" evidence="6">
    <location>
        <begin position="30"/>
        <end position="49"/>
    </location>
</feature>
<dbReference type="AlphaFoldDB" id="A0A397G0V5"/>
<gene>
    <name evidence="7" type="ORF">CDV56_102641</name>
</gene>
<proteinExistence type="predicted"/>
<evidence type="ECO:0000313" key="8">
    <source>
        <dbReference type="Proteomes" id="UP000215305"/>
    </source>
</evidence>
<keyword evidence="4 6" id="KW-1133">Transmembrane helix</keyword>
<evidence type="ECO:0008006" key="9">
    <source>
        <dbReference type="Google" id="ProtNLM"/>
    </source>
</evidence>
<dbReference type="OrthoDB" id="19923at2759"/>
<comment type="subcellular location">
    <subcellularLocation>
        <location evidence="1">Membrane</location>
        <topology evidence="1">Multi-pass membrane protein</topology>
    </subcellularLocation>
</comment>
<dbReference type="STRING" id="41047.A0A397G0V5"/>
<keyword evidence="5 6" id="KW-0472">Membrane</keyword>
<dbReference type="GO" id="GO:0016020">
    <property type="term" value="C:membrane"/>
    <property type="evidence" value="ECO:0007669"/>
    <property type="project" value="UniProtKB-SubCell"/>
</dbReference>
<dbReference type="Proteomes" id="UP000215305">
    <property type="component" value="Unassembled WGS sequence"/>
</dbReference>
<dbReference type="GO" id="GO:0022857">
    <property type="term" value="F:transmembrane transporter activity"/>
    <property type="evidence" value="ECO:0007669"/>
    <property type="project" value="TreeGrafter"/>
</dbReference>
<dbReference type="RefSeq" id="XP_026609952.1">
    <property type="nucleotide sequence ID" value="XM_026756260.1"/>
</dbReference>
<dbReference type="VEuPathDB" id="FungiDB:CDV56_102641"/>
<dbReference type="InterPro" id="IPR036259">
    <property type="entry name" value="MFS_trans_sf"/>
</dbReference>
<evidence type="ECO:0000256" key="1">
    <source>
        <dbReference type="ARBA" id="ARBA00004141"/>
    </source>
</evidence>
<sequence length="147" mass="15929">MLGVSVSTVGYILLLNQKSAAISAGVQYFALFLTISGGFVTQPITLAWLANNVSGHYKRSVSSAIQIGFGNLGGIVASFIYSEPPYYKVGYSTSLGMLWLCGVCCTAMFLGATLENKKRDKGGRDYRFNEVDLDNMGDAHPTFRFTT</sequence>
<protein>
    <recommendedName>
        <fullName evidence="9">Major facilitator superfamily (MFS) profile domain-containing protein</fullName>
    </recommendedName>
</protein>
<evidence type="ECO:0000256" key="3">
    <source>
        <dbReference type="ARBA" id="ARBA00022692"/>
    </source>
</evidence>
<keyword evidence="2" id="KW-0813">Transport</keyword>